<dbReference type="OrthoDB" id="4732434at2"/>
<dbReference type="Pfam" id="PF13834">
    <property type="entry name" value="DUF4193"/>
    <property type="match status" value="1"/>
</dbReference>
<dbReference type="EMBL" id="BJZR01000126">
    <property type="protein sequence ID" value="GEO93507.1"/>
    <property type="molecule type" value="Genomic_DNA"/>
</dbReference>
<reference evidence="2 4" key="2">
    <citation type="submission" date="2019-07" db="EMBL/GenBank/DDBJ databases">
        <title>Whole genome shotgun sequence of Kocuria flava NBRC 107626.</title>
        <authorList>
            <person name="Hosoyama A."/>
            <person name="Uohara A."/>
            <person name="Ohji S."/>
            <person name="Ichikawa N."/>
        </authorList>
    </citation>
    <scope>NUCLEOTIDE SEQUENCE [LARGE SCALE GENOMIC DNA]</scope>
    <source>
        <strain evidence="2 4">NBRC 107626</strain>
    </source>
</reference>
<proteinExistence type="predicted"/>
<evidence type="ECO:0000313" key="4">
    <source>
        <dbReference type="Proteomes" id="UP000321155"/>
    </source>
</evidence>
<keyword evidence="4" id="KW-1185">Reference proteome</keyword>
<dbReference type="STRING" id="446860.AS188_01025"/>
<gene>
    <name evidence="1" type="ORF">AS188_01025</name>
    <name evidence="2" type="ORF">KFL01_28130</name>
</gene>
<dbReference type="Proteomes" id="UP000057181">
    <property type="component" value="Chromosome"/>
</dbReference>
<protein>
    <submittedName>
        <fullName evidence="1">dUTPase</fullName>
    </submittedName>
</protein>
<dbReference type="RefSeq" id="WP_058857281.1">
    <property type="nucleotide sequence ID" value="NZ_BJZR01000126.1"/>
</dbReference>
<evidence type="ECO:0000313" key="3">
    <source>
        <dbReference type="Proteomes" id="UP000057181"/>
    </source>
</evidence>
<accession>A0A0U3HUL3</accession>
<reference evidence="1 3" key="1">
    <citation type="submission" date="2015-11" db="EMBL/GenBank/DDBJ databases">
        <title>Complete Genome Sequence of Kocuria flava strain HO-9041.</title>
        <authorList>
            <person name="Zhou M."/>
            <person name="Dai J."/>
        </authorList>
    </citation>
    <scope>NUCLEOTIDE SEQUENCE [LARGE SCALE GENOMIC DNA]</scope>
    <source>
        <strain evidence="1 3">HO-9041</strain>
    </source>
</reference>
<evidence type="ECO:0000313" key="1">
    <source>
        <dbReference type="EMBL" id="ALU38567.1"/>
    </source>
</evidence>
<dbReference type="Proteomes" id="UP000321155">
    <property type="component" value="Unassembled WGS sequence"/>
</dbReference>
<dbReference type="InterPro" id="IPR025242">
    <property type="entry name" value="DUF4193"/>
</dbReference>
<organism evidence="1 3">
    <name type="scientific">Kocuria flava</name>
    <dbReference type="NCBI Taxonomy" id="446860"/>
    <lineage>
        <taxon>Bacteria</taxon>
        <taxon>Bacillati</taxon>
        <taxon>Actinomycetota</taxon>
        <taxon>Actinomycetes</taxon>
        <taxon>Micrococcales</taxon>
        <taxon>Micrococcaceae</taxon>
        <taxon>Kocuria</taxon>
    </lineage>
</organism>
<evidence type="ECO:0000313" key="2">
    <source>
        <dbReference type="EMBL" id="GEO93507.1"/>
    </source>
</evidence>
<sequence>MATDYDAPRPSPEDAQANESLEVIRAAGSGPLQSPDIDDAEADAAESIDLPGADLLAEELVIQIIPEQDDKFLCASCFLVHHRSRLARETGGHRFCTDCEA</sequence>
<name>A0A0U3HUL3_9MICC</name>
<dbReference type="EMBL" id="CP013254">
    <property type="protein sequence ID" value="ALU38567.1"/>
    <property type="molecule type" value="Genomic_DNA"/>
</dbReference>
<dbReference type="AlphaFoldDB" id="A0A0U3HUL3"/>
<dbReference type="KEGG" id="kfv:AS188_01025"/>